<proteinExistence type="predicted"/>
<accession>A0A3D8GS91</accession>
<reference evidence="2 3" key="1">
    <citation type="submission" date="2018-07" db="EMBL/GenBank/DDBJ databases">
        <title>Bacillus sp. YLB-04 draft genome sequence.</title>
        <authorList>
            <person name="Yu L."/>
            <person name="Tang X."/>
        </authorList>
    </citation>
    <scope>NUCLEOTIDE SEQUENCE [LARGE SCALE GENOMIC DNA]</scope>
    <source>
        <strain evidence="2 3">YLB-04</strain>
    </source>
</reference>
<dbReference type="EMBL" id="QNQT01000002">
    <property type="protein sequence ID" value="RDU37325.1"/>
    <property type="molecule type" value="Genomic_DNA"/>
</dbReference>
<evidence type="ECO:0000313" key="3">
    <source>
        <dbReference type="Proteomes" id="UP000257144"/>
    </source>
</evidence>
<name>A0A3D8GS91_9BACI</name>
<feature type="coiled-coil region" evidence="1">
    <location>
        <begin position="208"/>
        <end position="235"/>
    </location>
</feature>
<evidence type="ECO:0000256" key="1">
    <source>
        <dbReference type="SAM" id="Coils"/>
    </source>
</evidence>
<keyword evidence="1" id="KW-0175">Coiled coil</keyword>
<feature type="coiled-coil region" evidence="1">
    <location>
        <begin position="19"/>
        <end position="135"/>
    </location>
</feature>
<evidence type="ECO:0000313" key="2">
    <source>
        <dbReference type="EMBL" id="RDU37325.1"/>
    </source>
</evidence>
<feature type="coiled-coil region" evidence="1">
    <location>
        <begin position="270"/>
        <end position="304"/>
    </location>
</feature>
<dbReference type="RefSeq" id="WP_115450999.1">
    <property type="nucleotide sequence ID" value="NZ_QNQT01000002.1"/>
</dbReference>
<organism evidence="2 3">
    <name type="scientific">Neobacillus piezotolerans</name>
    <dbReference type="NCBI Taxonomy" id="2259171"/>
    <lineage>
        <taxon>Bacteria</taxon>
        <taxon>Bacillati</taxon>
        <taxon>Bacillota</taxon>
        <taxon>Bacilli</taxon>
        <taxon>Bacillales</taxon>
        <taxon>Bacillaceae</taxon>
        <taxon>Neobacillus</taxon>
    </lineage>
</organism>
<dbReference type="AlphaFoldDB" id="A0A3D8GS91"/>
<dbReference type="Proteomes" id="UP000257144">
    <property type="component" value="Unassembled WGS sequence"/>
</dbReference>
<gene>
    <name evidence="2" type="ORF">DRW41_05605</name>
</gene>
<dbReference type="OrthoDB" id="3540923at2"/>
<keyword evidence="3" id="KW-1185">Reference proteome</keyword>
<protein>
    <submittedName>
        <fullName evidence="2">Uncharacterized protein</fullName>
    </submittedName>
</protein>
<sequence length="312" mass="35731">MFTEMNNKLVAIKGELRKDHKYRVQMADYEQELAQIEERIAQLQNQFESEQDDVVKLERLSLANLLATLAGTKETKLTKEKQEMLAAQHKLSEARKTKGDIDKEISLLHEKMKKLEASKLEYQQLLKQKEELIKESPSPFAEKLFELIEQEGGLQSSLTELNEAIAAGGSVKNALMDALESLDRAGAWGQFDMFGGGTISGIKKHQHIDAAEESLHRAQVRMRKFQKELLDVKETAYLDINVSGMLKFADFFFDGFIVDYMVQSKITQSVEETRHQNRKVSEILTKLEKKQAETLKQLEAVQKEKREIVENL</sequence>
<comment type="caution">
    <text evidence="2">The sequence shown here is derived from an EMBL/GenBank/DDBJ whole genome shotgun (WGS) entry which is preliminary data.</text>
</comment>